<evidence type="ECO:0000313" key="3">
    <source>
        <dbReference type="Proteomes" id="UP000465124"/>
    </source>
</evidence>
<evidence type="ECO:0000259" key="1">
    <source>
        <dbReference type="Pfam" id="PF23832"/>
    </source>
</evidence>
<reference evidence="3" key="1">
    <citation type="submission" date="2019-12" db="EMBL/GenBank/DDBJ databases">
        <authorList>
            <person name="Olsen N.S."/>
            <person name="Junco L.M.F."/>
            <person name="Kot W."/>
            <person name="Hansen L.H."/>
        </authorList>
    </citation>
    <scope>NUCLEOTIDE SEQUENCE [LARGE SCALE GENOMIC DNA]</scope>
</reference>
<dbReference type="EMBL" id="MN850573">
    <property type="protein sequence ID" value="QHR65905.1"/>
    <property type="molecule type" value="Genomic_DNA"/>
</dbReference>
<name>A0A6B9WQF8_9CAUD</name>
<keyword evidence="3" id="KW-1185">Reference proteome</keyword>
<proteinExistence type="predicted"/>
<dbReference type="Proteomes" id="UP000465124">
    <property type="component" value="Segment"/>
</dbReference>
<feature type="domain" description="DUF7202" evidence="1">
    <location>
        <begin position="3"/>
        <end position="71"/>
    </location>
</feature>
<organism evidence="2 3">
    <name type="scientific">Escherichia phage muut</name>
    <dbReference type="NCBI Taxonomy" id="2696426"/>
    <lineage>
        <taxon>Viruses</taxon>
        <taxon>Duplodnaviria</taxon>
        <taxon>Heunggongvirae</taxon>
        <taxon>Uroviricota</taxon>
        <taxon>Caudoviricetes</taxon>
        <taxon>Stephanstirmvirinae</taxon>
        <taxon>Justusliebigvirus</taxon>
        <taxon>Justusliebigvirus muut</taxon>
    </lineage>
</organism>
<evidence type="ECO:0000313" key="2">
    <source>
        <dbReference type="EMBL" id="QHR65905.1"/>
    </source>
</evidence>
<gene>
    <name evidence="2" type="ORF">muut_108</name>
</gene>
<keyword evidence="2" id="KW-0067">ATP-binding</keyword>
<sequence length="72" mass="8766">MSKTHFIHPFDPKNKAVIHRRWTETRITKCPVPAAQEYNKTYKAEFVEYTFVNNKGKEVYVPEYCLWIKWEE</sequence>
<protein>
    <submittedName>
        <fullName evidence="2">Putative ABC transporter ATP-binding protein</fullName>
    </submittedName>
</protein>
<keyword evidence="2" id="KW-0547">Nucleotide-binding</keyword>
<accession>A0A6B9WQF8</accession>
<dbReference type="GO" id="GO:0005524">
    <property type="term" value="F:ATP binding"/>
    <property type="evidence" value="ECO:0007669"/>
    <property type="project" value="UniProtKB-KW"/>
</dbReference>
<dbReference type="Pfam" id="PF23832">
    <property type="entry name" value="DUF7202"/>
    <property type="match status" value="1"/>
</dbReference>
<dbReference type="InterPro" id="IPR055626">
    <property type="entry name" value="DUF7202"/>
</dbReference>